<evidence type="ECO:0000259" key="2">
    <source>
        <dbReference type="Pfam" id="PF03781"/>
    </source>
</evidence>
<accession>A0ABU1GQT2</accession>
<keyword evidence="4" id="KW-1185">Reference proteome</keyword>
<dbReference type="Gene3D" id="3.90.1580.10">
    <property type="entry name" value="paralog of FGE (formylglycine-generating enzyme)"/>
    <property type="match status" value="1"/>
</dbReference>
<dbReference type="PANTHER" id="PTHR23150">
    <property type="entry name" value="SULFATASE MODIFYING FACTOR 1, 2"/>
    <property type="match status" value="1"/>
</dbReference>
<dbReference type="InterPro" id="IPR051043">
    <property type="entry name" value="Sulfatase_Mod_Factor_Kinase"/>
</dbReference>
<organism evidence="3 4">
    <name type="scientific">Halomonas mongoliensis</name>
    <dbReference type="NCBI Taxonomy" id="321265"/>
    <lineage>
        <taxon>Bacteria</taxon>
        <taxon>Pseudomonadati</taxon>
        <taxon>Pseudomonadota</taxon>
        <taxon>Gammaproteobacteria</taxon>
        <taxon>Oceanospirillales</taxon>
        <taxon>Halomonadaceae</taxon>
        <taxon>Halomonas</taxon>
    </lineage>
</organism>
<sequence>MTLVLAACGDGSANSQEDHQATPGNDQAVKALIKRTMDNLVFVEGGSFQMGDFGPIDPKTEGLPYSADMDNKPLHEVTLDSFSISAYQVSYADYDVYTEATGQEMINTEGLEVDYRAPDVPAGVDWYQARDYCQWLGDQTGLPFALPTEAQWEYAARSRGEFYPFSTFDGRFAERGKNFPTRDEIRDSTPANHALSLYTIGLYPPNPLGLYQMGLNGYEWIHDWYDENYYSISPGHNPKGPESGDMKVQRGASTSESDRSLLVIRRSKSNPDLSIDDPRGLRTHSAFRINTARCAVNLPDPL</sequence>
<name>A0ABU1GQT2_9GAMM</name>
<evidence type="ECO:0000313" key="3">
    <source>
        <dbReference type="EMBL" id="MDR5894339.1"/>
    </source>
</evidence>
<evidence type="ECO:0000313" key="4">
    <source>
        <dbReference type="Proteomes" id="UP001252270"/>
    </source>
</evidence>
<dbReference type="PANTHER" id="PTHR23150:SF19">
    <property type="entry name" value="FORMYLGLYCINE-GENERATING ENZYME"/>
    <property type="match status" value="1"/>
</dbReference>
<dbReference type="Pfam" id="PF03781">
    <property type="entry name" value="FGE-sulfatase"/>
    <property type="match status" value="1"/>
</dbReference>
<dbReference type="InterPro" id="IPR042095">
    <property type="entry name" value="SUMF_sf"/>
</dbReference>
<reference evidence="3 4" key="1">
    <citation type="submission" date="2023-04" db="EMBL/GenBank/DDBJ databases">
        <title>A long-awaited taxogenomic arrangement of the family Halomonadaceae.</title>
        <authorList>
            <person name="De La Haba R."/>
            <person name="Chuvochina M."/>
            <person name="Wittouck S."/>
            <person name="Arahal D.R."/>
            <person name="Sanchez-Porro C."/>
            <person name="Hugenholtz P."/>
            <person name="Ventosa A."/>
        </authorList>
    </citation>
    <scope>NUCLEOTIDE SEQUENCE [LARGE SCALE GENOMIC DNA]</scope>
    <source>
        <strain evidence="3 4">DSM 17332</strain>
    </source>
</reference>
<dbReference type="SUPFAM" id="SSF56436">
    <property type="entry name" value="C-type lectin-like"/>
    <property type="match status" value="1"/>
</dbReference>
<feature type="region of interest" description="Disordered" evidence="1">
    <location>
        <begin position="235"/>
        <end position="263"/>
    </location>
</feature>
<comment type="caution">
    <text evidence="3">The sequence shown here is derived from an EMBL/GenBank/DDBJ whole genome shotgun (WGS) entry which is preliminary data.</text>
</comment>
<dbReference type="InterPro" id="IPR005532">
    <property type="entry name" value="SUMF_dom"/>
</dbReference>
<proteinExistence type="predicted"/>
<evidence type="ECO:0000256" key="1">
    <source>
        <dbReference type="SAM" id="MobiDB-lite"/>
    </source>
</evidence>
<dbReference type="Proteomes" id="UP001252270">
    <property type="component" value="Unassembled WGS sequence"/>
</dbReference>
<gene>
    <name evidence="3" type="ORF">QC820_16240</name>
</gene>
<dbReference type="InterPro" id="IPR016187">
    <property type="entry name" value="CTDL_fold"/>
</dbReference>
<feature type="domain" description="Sulfatase-modifying factor enzyme-like" evidence="2">
    <location>
        <begin position="38"/>
        <end position="272"/>
    </location>
</feature>
<dbReference type="RefSeq" id="WP_309637638.1">
    <property type="nucleotide sequence ID" value="NZ_JARWAL010000020.1"/>
</dbReference>
<protein>
    <submittedName>
        <fullName evidence="3">SUMF1/EgtB/PvdO family nonheme iron enzyme</fullName>
    </submittedName>
</protein>
<dbReference type="EMBL" id="JARWAL010000020">
    <property type="protein sequence ID" value="MDR5894339.1"/>
    <property type="molecule type" value="Genomic_DNA"/>
</dbReference>